<accession>A0ABN9S443</accession>
<proteinExistence type="predicted"/>
<keyword evidence="2" id="KW-1185">Reference proteome</keyword>
<dbReference type="Proteomes" id="UP001189429">
    <property type="component" value="Unassembled WGS sequence"/>
</dbReference>
<gene>
    <name evidence="1" type="ORF">PCOR1329_LOCUS24751</name>
</gene>
<evidence type="ECO:0000313" key="2">
    <source>
        <dbReference type="Proteomes" id="UP001189429"/>
    </source>
</evidence>
<name>A0ABN9S443_9DINO</name>
<sequence>MFFCVHENRRGGAPMGEIPGKSSMGIPGGPGGTSGNARHMLEHVLGSLQQVPGLLGAPRVLVCDGLVEAGASRKPQHKAGRVTPDDASRYREFVARVRSLAAEGEGPFADLQVVECTEHQGFGFAVKRALQEVRTAFVLVVQHDQEVVRAFDLPAVLLAMGSHPDRLKYVGLCSTTTRNYEAMVLSKYQPSDSPAPRSSACPWCHCSSSTTSRTSAPPATTARWCSARAPL</sequence>
<dbReference type="EMBL" id="CAUYUJ010008558">
    <property type="protein sequence ID" value="CAK0824320.1"/>
    <property type="molecule type" value="Genomic_DNA"/>
</dbReference>
<reference evidence="1" key="1">
    <citation type="submission" date="2023-10" db="EMBL/GenBank/DDBJ databases">
        <authorList>
            <person name="Chen Y."/>
            <person name="Shah S."/>
            <person name="Dougan E. K."/>
            <person name="Thang M."/>
            <person name="Chan C."/>
        </authorList>
    </citation>
    <scope>NUCLEOTIDE SEQUENCE [LARGE SCALE GENOMIC DNA]</scope>
</reference>
<evidence type="ECO:0000313" key="1">
    <source>
        <dbReference type="EMBL" id="CAK0824320.1"/>
    </source>
</evidence>
<comment type="caution">
    <text evidence="1">The sequence shown here is derived from an EMBL/GenBank/DDBJ whole genome shotgun (WGS) entry which is preliminary data.</text>
</comment>
<organism evidence="1 2">
    <name type="scientific">Prorocentrum cordatum</name>
    <dbReference type="NCBI Taxonomy" id="2364126"/>
    <lineage>
        <taxon>Eukaryota</taxon>
        <taxon>Sar</taxon>
        <taxon>Alveolata</taxon>
        <taxon>Dinophyceae</taxon>
        <taxon>Prorocentrales</taxon>
        <taxon>Prorocentraceae</taxon>
        <taxon>Prorocentrum</taxon>
    </lineage>
</organism>
<protein>
    <submittedName>
        <fullName evidence="1">Uncharacterized protein</fullName>
    </submittedName>
</protein>